<proteinExistence type="predicted"/>
<dbReference type="EMBL" id="CM026422">
    <property type="protein sequence ID" value="KAG0588494.1"/>
    <property type="molecule type" value="Genomic_DNA"/>
</dbReference>
<name>A0A8T0IXN0_CERPU</name>
<comment type="caution">
    <text evidence="1">The sequence shown here is derived from an EMBL/GenBank/DDBJ whole genome shotgun (WGS) entry which is preliminary data.</text>
</comment>
<evidence type="ECO:0000313" key="2">
    <source>
        <dbReference type="Proteomes" id="UP000822688"/>
    </source>
</evidence>
<sequence>MINYWVEVDTAKACLYFRDHHKSNSVQVKSAERTSDVSMQGFARGAKKILFVSMQTTRVAQFYRHFFEGSVDYCKFVEAIFQRRLCLRLTGTEILFSRTT</sequence>
<organism evidence="1 2">
    <name type="scientific">Ceratodon purpureus</name>
    <name type="common">Fire moss</name>
    <name type="synonym">Dicranum purpureum</name>
    <dbReference type="NCBI Taxonomy" id="3225"/>
    <lineage>
        <taxon>Eukaryota</taxon>
        <taxon>Viridiplantae</taxon>
        <taxon>Streptophyta</taxon>
        <taxon>Embryophyta</taxon>
        <taxon>Bryophyta</taxon>
        <taxon>Bryophytina</taxon>
        <taxon>Bryopsida</taxon>
        <taxon>Dicranidae</taxon>
        <taxon>Pseudoditrichales</taxon>
        <taxon>Ditrichaceae</taxon>
        <taxon>Ceratodon</taxon>
    </lineage>
</organism>
<protein>
    <submittedName>
        <fullName evidence="1">Uncharacterized protein</fullName>
    </submittedName>
</protein>
<evidence type="ECO:0000313" key="1">
    <source>
        <dbReference type="EMBL" id="KAG0588494.1"/>
    </source>
</evidence>
<dbReference type="Proteomes" id="UP000822688">
    <property type="component" value="Chromosome 2"/>
</dbReference>
<reference evidence="1" key="1">
    <citation type="submission" date="2020-06" db="EMBL/GenBank/DDBJ databases">
        <title>WGS assembly of Ceratodon purpureus strain R40.</title>
        <authorList>
            <person name="Carey S.B."/>
            <person name="Jenkins J."/>
            <person name="Shu S."/>
            <person name="Lovell J.T."/>
            <person name="Sreedasyam A."/>
            <person name="Maumus F."/>
            <person name="Tiley G.P."/>
            <person name="Fernandez-Pozo N."/>
            <person name="Barry K."/>
            <person name="Chen C."/>
            <person name="Wang M."/>
            <person name="Lipzen A."/>
            <person name="Daum C."/>
            <person name="Saski C.A."/>
            <person name="Payton A.C."/>
            <person name="Mcbreen J.C."/>
            <person name="Conrad R.E."/>
            <person name="Kollar L.M."/>
            <person name="Olsson S."/>
            <person name="Huttunen S."/>
            <person name="Landis J.B."/>
            <person name="Wickett N.J."/>
            <person name="Johnson M.G."/>
            <person name="Rensing S.A."/>
            <person name="Grimwood J."/>
            <person name="Schmutz J."/>
            <person name="Mcdaniel S.F."/>
        </authorList>
    </citation>
    <scope>NUCLEOTIDE SEQUENCE</scope>
    <source>
        <strain evidence="1">R40</strain>
    </source>
</reference>
<gene>
    <name evidence="1" type="ORF">KC19_2G246900</name>
</gene>
<accession>A0A8T0IXN0</accession>
<keyword evidence="2" id="KW-1185">Reference proteome</keyword>
<dbReference type="AlphaFoldDB" id="A0A8T0IXN0"/>